<name>A0AA37BQN0_9ARCH</name>
<keyword evidence="1" id="KW-1133">Transmembrane helix</keyword>
<feature type="transmembrane region" description="Helical" evidence="1">
    <location>
        <begin position="128"/>
        <end position="152"/>
    </location>
</feature>
<protein>
    <submittedName>
        <fullName evidence="2">Uncharacterized protein</fullName>
    </submittedName>
</protein>
<dbReference type="AlphaFoldDB" id="A0AA37BQN0"/>
<keyword evidence="3" id="KW-1185">Reference proteome</keyword>
<comment type="caution">
    <text evidence="2">The sequence shown here is derived from an EMBL/GenBank/DDBJ whole genome shotgun (WGS) entry which is preliminary data.</text>
</comment>
<evidence type="ECO:0000313" key="3">
    <source>
        <dbReference type="Proteomes" id="UP000632195"/>
    </source>
</evidence>
<keyword evidence="1" id="KW-0812">Transmembrane</keyword>
<keyword evidence="1" id="KW-0472">Membrane</keyword>
<gene>
    <name evidence="2" type="ORF">GCM10007108_05130</name>
</gene>
<reference evidence="2" key="2">
    <citation type="submission" date="2022-09" db="EMBL/GenBank/DDBJ databases">
        <authorList>
            <person name="Sun Q."/>
            <person name="Ohkuma M."/>
        </authorList>
    </citation>
    <scope>NUCLEOTIDE SEQUENCE</scope>
    <source>
        <strain evidence="2">JCM 13583</strain>
    </source>
</reference>
<dbReference type="EMBL" id="BMNY01000001">
    <property type="protein sequence ID" value="GGM70004.1"/>
    <property type="molecule type" value="Genomic_DNA"/>
</dbReference>
<evidence type="ECO:0000313" key="2">
    <source>
        <dbReference type="EMBL" id="GGM70004.1"/>
    </source>
</evidence>
<reference evidence="2" key="1">
    <citation type="journal article" date="2014" name="Int. J. Syst. Evol. Microbiol.">
        <title>Complete genome sequence of Corynebacterium casei LMG S-19264T (=DSM 44701T), isolated from a smear-ripened cheese.</title>
        <authorList>
            <consortium name="US DOE Joint Genome Institute (JGI-PGF)"/>
            <person name="Walter F."/>
            <person name="Albersmeier A."/>
            <person name="Kalinowski J."/>
            <person name="Ruckert C."/>
        </authorList>
    </citation>
    <scope>NUCLEOTIDE SEQUENCE</scope>
    <source>
        <strain evidence="2">JCM 13583</strain>
    </source>
</reference>
<dbReference type="Proteomes" id="UP000632195">
    <property type="component" value="Unassembled WGS sequence"/>
</dbReference>
<sequence>MVRKMHGLQFWALLFIPLAILVSTQVAGHILRAGISDVSRTLEAAMEDVGRYTRVVFAETLVRFFSDSNASTVVGRLLDKVQRGQQISEDDLEMTMQAVEDVSGLYEAMRGSIKPLLSYNRMLYVSSLIPLIVTVYGIVLSAATSLLFFSYLGQLPRGLYNLSIGVSVGSSIVFSVLLGFLLAEVHFLYRDAGGPS</sequence>
<feature type="transmembrane region" description="Helical" evidence="1">
    <location>
        <begin position="159"/>
        <end position="183"/>
    </location>
</feature>
<evidence type="ECO:0000256" key="1">
    <source>
        <dbReference type="SAM" id="Phobius"/>
    </source>
</evidence>
<proteinExistence type="predicted"/>
<accession>A0AA37BQN0</accession>
<organism evidence="2 3">
    <name type="scientific">Thermogymnomonas acidicola</name>
    <dbReference type="NCBI Taxonomy" id="399579"/>
    <lineage>
        <taxon>Archaea</taxon>
        <taxon>Methanobacteriati</taxon>
        <taxon>Thermoplasmatota</taxon>
        <taxon>Thermoplasmata</taxon>
        <taxon>Thermoplasmatales</taxon>
        <taxon>Thermogymnomonas</taxon>
    </lineage>
</organism>